<evidence type="ECO:0000256" key="1">
    <source>
        <dbReference type="SAM" id="Phobius"/>
    </source>
</evidence>
<keyword evidence="1" id="KW-0472">Membrane</keyword>
<dbReference type="Pfam" id="PF06686">
    <property type="entry name" value="SpoIIIAC"/>
    <property type="match status" value="2"/>
</dbReference>
<evidence type="ECO:0000313" key="3">
    <source>
        <dbReference type="Proteomes" id="UP000824001"/>
    </source>
</evidence>
<feature type="transmembrane region" description="Helical" evidence="1">
    <location>
        <begin position="32"/>
        <end position="52"/>
    </location>
</feature>
<dbReference type="InterPro" id="IPR025664">
    <property type="entry name" value="Spore_III_AC/AD"/>
</dbReference>
<dbReference type="EMBL" id="DVJK01000027">
    <property type="protein sequence ID" value="HIS66087.1"/>
    <property type="molecule type" value="Genomic_DNA"/>
</dbReference>
<protein>
    <submittedName>
        <fullName evidence="2">Stage III sporulation AC/AD family protein</fullName>
    </submittedName>
</protein>
<keyword evidence="1" id="KW-1133">Transmembrane helix</keyword>
<comment type="caution">
    <text evidence="2">The sequence shown here is derived from an EMBL/GenBank/DDBJ whole genome shotgun (WGS) entry which is preliminary data.</text>
</comment>
<name>A0A9D1FBQ7_9FIRM</name>
<reference evidence="2" key="2">
    <citation type="journal article" date="2021" name="PeerJ">
        <title>Extensive microbial diversity within the chicken gut microbiome revealed by metagenomics and culture.</title>
        <authorList>
            <person name="Gilroy R."/>
            <person name="Ravi A."/>
            <person name="Getino M."/>
            <person name="Pursley I."/>
            <person name="Horton D.L."/>
            <person name="Alikhan N.F."/>
            <person name="Baker D."/>
            <person name="Gharbi K."/>
            <person name="Hall N."/>
            <person name="Watson M."/>
            <person name="Adriaenssens E.M."/>
            <person name="Foster-Nyarko E."/>
            <person name="Jarju S."/>
            <person name="Secka A."/>
            <person name="Antonio M."/>
            <person name="Oren A."/>
            <person name="Chaudhuri R.R."/>
            <person name="La Ragione R."/>
            <person name="Hildebrand F."/>
            <person name="Pallen M.J."/>
        </authorList>
    </citation>
    <scope>NUCLEOTIDE SEQUENCE</scope>
    <source>
        <strain evidence="2">ChiHjej10B9-9673</strain>
    </source>
</reference>
<reference evidence="2" key="1">
    <citation type="submission" date="2020-10" db="EMBL/GenBank/DDBJ databases">
        <authorList>
            <person name="Gilroy R."/>
        </authorList>
    </citation>
    <scope>NUCLEOTIDE SEQUENCE</scope>
    <source>
        <strain evidence="2">ChiHjej10B9-9673</strain>
    </source>
</reference>
<dbReference type="Proteomes" id="UP000824001">
    <property type="component" value="Unassembled WGS sequence"/>
</dbReference>
<evidence type="ECO:0000313" key="2">
    <source>
        <dbReference type="EMBL" id="HIS66087.1"/>
    </source>
</evidence>
<gene>
    <name evidence="2" type="ORF">IAC18_00855</name>
</gene>
<accession>A0A9D1FBQ7</accession>
<keyword evidence="1" id="KW-0812">Transmembrane</keyword>
<proteinExistence type="predicted"/>
<sequence>MDAAVKISALGLVAALLALLLRKSNPELALCLALAGGAAVLAPALELLSAVADTARRARELSGLSPAIYSPLFKCAAVGIICSVSAEACRDSGSAQLASAVETAGAVAALFCALPLMTALLDTVEGLL</sequence>
<organism evidence="2 3">
    <name type="scientific">Candidatus Scatomorpha merdipullorum</name>
    <dbReference type="NCBI Taxonomy" id="2840927"/>
    <lineage>
        <taxon>Bacteria</taxon>
        <taxon>Bacillati</taxon>
        <taxon>Bacillota</taxon>
        <taxon>Clostridia</taxon>
        <taxon>Eubacteriales</taxon>
        <taxon>Candidatus Scatomorpha</taxon>
    </lineage>
</organism>
<dbReference type="AlphaFoldDB" id="A0A9D1FBQ7"/>